<keyword evidence="1" id="KW-0175">Coiled coil</keyword>
<dbReference type="AlphaFoldDB" id="X1D4G2"/>
<gene>
    <name evidence="2" type="ORF">S01H4_37405</name>
</gene>
<feature type="non-terminal residue" evidence="2">
    <location>
        <position position="81"/>
    </location>
</feature>
<feature type="coiled-coil region" evidence="1">
    <location>
        <begin position="38"/>
        <end position="65"/>
    </location>
</feature>
<proteinExistence type="predicted"/>
<reference evidence="2" key="1">
    <citation type="journal article" date="2014" name="Front. Microbiol.">
        <title>High frequency of phylogenetically diverse reductive dehalogenase-homologous genes in deep subseafloor sedimentary metagenomes.</title>
        <authorList>
            <person name="Kawai M."/>
            <person name="Futagami T."/>
            <person name="Toyoda A."/>
            <person name="Takaki Y."/>
            <person name="Nishi S."/>
            <person name="Hori S."/>
            <person name="Arai W."/>
            <person name="Tsubouchi T."/>
            <person name="Morono Y."/>
            <person name="Uchiyama I."/>
            <person name="Ito T."/>
            <person name="Fujiyama A."/>
            <person name="Inagaki F."/>
            <person name="Takami H."/>
        </authorList>
    </citation>
    <scope>NUCLEOTIDE SEQUENCE</scope>
    <source>
        <strain evidence="2">Expedition CK06-06</strain>
    </source>
</reference>
<accession>X1D4G2</accession>
<sequence>MIGCAAVALVYGQLAQVLTDHLTDCVREIYTQKTHENLEFIHERFLEAEGELEEAEEELARFMYRNRNPETERLRNARDRL</sequence>
<evidence type="ECO:0000313" key="2">
    <source>
        <dbReference type="EMBL" id="GAG99977.1"/>
    </source>
</evidence>
<evidence type="ECO:0000256" key="1">
    <source>
        <dbReference type="SAM" id="Coils"/>
    </source>
</evidence>
<protein>
    <submittedName>
        <fullName evidence="2">Uncharacterized protein</fullName>
    </submittedName>
</protein>
<comment type="caution">
    <text evidence="2">The sequence shown here is derived from an EMBL/GenBank/DDBJ whole genome shotgun (WGS) entry which is preliminary data.</text>
</comment>
<name>X1D4G2_9ZZZZ</name>
<organism evidence="2">
    <name type="scientific">marine sediment metagenome</name>
    <dbReference type="NCBI Taxonomy" id="412755"/>
    <lineage>
        <taxon>unclassified sequences</taxon>
        <taxon>metagenomes</taxon>
        <taxon>ecological metagenomes</taxon>
    </lineage>
</organism>
<dbReference type="EMBL" id="BART01020091">
    <property type="protein sequence ID" value="GAG99977.1"/>
    <property type="molecule type" value="Genomic_DNA"/>
</dbReference>